<proteinExistence type="predicted"/>
<dbReference type="Proteomes" id="UP000037122">
    <property type="component" value="Unassembled WGS sequence"/>
</dbReference>
<protein>
    <submittedName>
        <fullName evidence="1">Uncharacterized protein</fullName>
    </submittedName>
</protein>
<evidence type="ECO:0000313" key="2">
    <source>
        <dbReference type="Proteomes" id="UP000037122"/>
    </source>
</evidence>
<gene>
    <name evidence="1" type="ORF">QG37_02772</name>
</gene>
<reference evidence="2" key="1">
    <citation type="journal article" date="2015" name="BMC Genomics">
        <title>Draft genome of a commonly misdiagnosed multidrug resistant pathogen Candida auris.</title>
        <authorList>
            <person name="Chatterjee S."/>
            <person name="Alampalli S.V."/>
            <person name="Nageshan R.K."/>
            <person name="Chettiar S.T."/>
            <person name="Joshi S."/>
            <person name="Tatu U.S."/>
        </authorList>
    </citation>
    <scope>NUCLEOTIDE SEQUENCE [LARGE SCALE GENOMIC DNA]</scope>
    <source>
        <strain evidence="2">6684</strain>
    </source>
</reference>
<comment type="caution">
    <text evidence="1">The sequence shown here is derived from an EMBL/GenBank/DDBJ whole genome shotgun (WGS) entry which is preliminary data.</text>
</comment>
<accession>A0A0L0P2I1</accession>
<dbReference type="EMBL" id="LGST01000019">
    <property type="protein sequence ID" value="KNE00231.1"/>
    <property type="molecule type" value="Genomic_DNA"/>
</dbReference>
<sequence>MGTLGLWNIVTVGFEATTERLAARANPVKRARLLKLNIFLLKAMIRKKRMKALGELLSFYIFNCTMPGRGIEGGNDVCACTQKGEIIRDSQIFESVGP</sequence>
<organism evidence="1 2">
    <name type="scientific">Candidozyma auris</name>
    <name type="common">Yeast</name>
    <name type="synonym">Candida auris</name>
    <dbReference type="NCBI Taxonomy" id="498019"/>
    <lineage>
        <taxon>Eukaryota</taxon>
        <taxon>Fungi</taxon>
        <taxon>Dikarya</taxon>
        <taxon>Ascomycota</taxon>
        <taxon>Saccharomycotina</taxon>
        <taxon>Pichiomycetes</taxon>
        <taxon>Metschnikowiaceae</taxon>
        <taxon>Candidozyma</taxon>
    </lineage>
</organism>
<evidence type="ECO:0000313" key="1">
    <source>
        <dbReference type="EMBL" id="KNE00231.1"/>
    </source>
</evidence>
<dbReference type="VEuPathDB" id="FungiDB:QG37_02772"/>
<dbReference type="AlphaFoldDB" id="A0A0L0P2I1"/>
<name>A0A0L0P2I1_CANAR</name>